<evidence type="ECO:0000313" key="10">
    <source>
        <dbReference type="Proteomes" id="UP000269539"/>
    </source>
</evidence>
<feature type="transmembrane region" description="Helical" evidence="7">
    <location>
        <begin position="264"/>
        <end position="289"/>
    </location>
</feature>
<organism evidence="9 10">
    <name type="scientific">Hortaea werneckii</name>
    <name type="common">Black yeast</name>
    <name type="synonym">Cladosporium werneckii</name>
    <dbReference type="NCBI Taxonomy" id="91943"/>
    <lineage>
        <taxon>Eukaryota</taxon>
        <taxon>Fungi</taxon>
        <taxon>Dikarya</taxon>
        <taxon>Ascomycota</taxon>
        <taxon>Pezizomycotina</taxon>
        <taxon>Dothideomycetes</taxon>
        <taxon>Dothideomycetidae</taxon>
        <taxon>Mycosphaerellales</taxon>
        <taxon>Teratosphaeriaceae</taxon>
        <taxon>Hortaea</taxon>
    </lineage>
</organism>
<name>A0A3M7DWB7_HORWE</name>
<evidence type="ECO:0000256" key="2">
    <source>
        <dbReference type="ARBA" id="ARBA00022692"/>
    </source>
</evidence>
<feature type="compositionally biased region" description="Polar residues" evidence="6">
    <location>
        <begin position="399"/>
        <end position="414"/>
    </location>
</feature>
<evidence type="ECO:0000256" key="3">
    <source>
        <dbReference type="ARBA" id="ARBA00022989"/>
    </source>
</evidence>
<feature type="transmembrane region" description="Helical" evidence="7">
    <location>
        <begin position="140"/>
        <end position="164"/>
    </location>
</feature>
<dbReference type="GO" id="GO:0016020">
    <property type="term" value="C:membrane"/>
    <property type="evidence" value="ECO:0007669"/>
    <property type="project" value="UniProtKB-SubCell"/>
</dbReference>
<dbReference type="EMBL" id="QWIO01001631">
    <property type="protein sequence ID" value="RMY68625.1"/>
    <property type="molecule type" value="Genomic_DNA"/>
</dbReference>
<feature type="region of interest" description="Disordered" evidence="6">
    <location>
        <begin position="392"/>
        <end position="414"/>
    </location>
</feature>
<dbReference type="Pfam" id="PF20684">
    <property type="entry name" value="Fung_rhodopsin"/>
    <property type="match status" value="1"/>
</dbReference>
<dbReference type="Proteomes" id="UP000269539">
    <property type="component" value="Unassembled WGS sequence"/>
</dbReference>
<dbReference type="InterPro" id="IPR052337">
    <property type="entry name" value="SAT4-like"/>
</dbReference>
<feature type="domain" description="Rhodopsin" evidence="8">
    <location>
        <begin position="45"/>
        <end position="291"/>
    </location>
</feature>
<reference evidence="9 10" key="1">
    <citation type="journal article" date="2018" name="BMC Genomics">
        <title>Genomic evidence for intraspecific hybridization in a clonal and extremely halotolerant yeast.</title>
        <authorList>
            <person name="Gostincar C."/>
            <person name="Stajich J.E."/>
            <person name="Zupancic J."/>
            <person name="Zalar P."/>
            <person name="Gunde-Cimerman N."/>
        </authorList>
    </citation>
    <scope>NUCLEOTIDE SEQUENCE [LARGE SCALE GENOMIC DNA]</scope>
    <source>
        <strain evidence="9 10">EXF-10513</strain>
    </source>
</reference>
<dbReference type="PANTHER" id="PTHR33048:SF129">
    <property type="entry name" value="INTEGRAL MEMBRANE PROTEIN-RELATED"/>
    <property type="match status" value="1"/>
</dbReference>
<feature type="region of interest" description="Disordered" evidence="6">
    <location>
        <begin position="299"/>
        <end position="324"/>
    </location>
</feature>
<sequence length="414" mass="46139">MPGNFPNVDPTTWPTPNYDDPVERTWLLPYAVVLAGVSTVLVFIRWGLRLRKQGGGLGLDDAMLLPSWILLVCFTFIASYASGQDLVSRHVWDIHPDNFVKLAFTSWLAQMTFAWGTGFVKISVLLFYRRIQSGTFNRPWLIAIYGAIAFTVLSTVVMAVLLLINCLPTEAYWMVYSFDWHKDYTCRRAISVNAVAGGLSLLSDLYSVVLPCIMLQGLEISRKQKIGLNLVFLVSLSVVAAGSARTWAFFSFAKDPDVSWSGYWLYFWSILEWNLGLMCACAPSLRVLVQRYLQATKSSSRGQTPTQPTTGDSYSSAPSSQQKGIIRHSSFSITSTRVSRAYKHKDSPYNQYTDEELLMSPELGVSSRAHASGGVKPHPVAEEYDLQLFPTISPVAESPTPQTDTETSSRPQPQ</sequence>
<dbReference type="AlphaFoldDB" id="A0A3M7DWB7"/>
<evidence type="ECO:0000259" key="8">
    <source>
        <dbReference type="Pfam" id="PF20684"/>
    </source>
</evidence>
<comment type="similarity">
    <text evidence="5">Belongs to the SAT4 family.</text>
</comment>
<evidence type="ECO:0000256" key="5">
    <source>
        <dbReference type="ARBA" id="ARBA00038359"/>
    </source>
</evidence>
<comment type="subcellular location">
    <subcellularLocation>
        <location evidence="1">Membrane</location>
        <topology evidence="1">Multi-pass membrane protein</topology>
    </subcellularLocation>
</comment>
<feature type="transmembrane region" description="Helical" evidence="7">
    <location>
        <begin position="26"/>
        <end position="44"/>
    </location>
</feature>
<feature type="transmembrane region" description="Helical" evidence="7">
    <location>
        <begin position="64"/>
        <end position="82"/>
    </location>
</feature>
<keyword evidence="3 7" id="KW-1133">Transmembrane helix</keyword>
<evidence type="ECO:0000256" key="4">
    <source>
        <dbReference type="ARBA" id="ARBA00023136"/>
    </source>
</evidence>
<evidence type="ECO:0000256" key="7">
    <source>
        <dbReference type="SAM" id="Phobius"/>
    </source>
</evidence>
<proteinExistence type="inferred from homology"/>
<feature type="transmembrane region" description="Helical" evidence="7">
    <location>
        <begin position="190"/>
        <end position="214"/>
    </location>
</feature>
<feature type="transmembrane region" description="Helical" evidence="7">
    <location>
        <begin position="102"/>
        <end position="128"/>
    </location>
</feature>
<feature type="transmembrane region" description="Helical" evidence="7">
    <location>
        <begin position="226"/>
        <end position="244"/>
    </location>
</feature>
<accession>A0A3M7DWB7</accession>
<dbReference type="PANTHER" id="PTHR33048">
    <property type="entry name" value="PTH11-LIKE INTEGRAL MEMBRANE PROTEIN (AFU_ORTHOLOGUE AFUA_5G11245)"/>
    <property type="match status" value="1"/>
</dbReference>
<keyword evidence="4 7" id="KW-0472">Membrane</keyword>
<comment type="caution">
    <text evidence="9">The sequence shown here is derived from an EMBL/GenBank/DDBJ whole genome shotgun (WGS) entry which is preliminary data.</text>
</comment>
<keyword evidence="2 7" id="KW-0812">Transmembrane</keyword>
<evidence type="ECO:0000313" key="9">
    <source>
        <dbReference type="EMBL" id="RMY68625.1"/>
    </source>
</evidence>
<evidence type="ECO:0000256" key="1">
    <source>
        <dbReference type="ARBA" id="ARBA00004141"/>
    </source>
</evidence>
<gene>
    <name evidence="9" type="ORF">D0864_11304</name>
</gene>
<dbReference type="VEuPathDB" id="FungiDB:BTJ68_14772"/>
<protein>
    <recommendedName>
        <fullName evidence="8">Rhodopsin domain-containing protein</fullName>
    </recommendedName>
</protein>
<dbReference type="InterPro" id="IPR049326">
    <property type="entry name" value="Rhodopsin_dom_fungi"/>
</dbReference>
<evidence type="ECO:0000256" key="6">
    <source>
        <dbReference type="SAM" id="MobiDB-lite"/>
    </source>
</evidence>